<dbReference type="KEGG" id="bcom:BAUCODRAFT_151055"/>
<evidence type="ECO:0000313" key="3">
    <source>
        <dbReference type="Proteomes" id="UP000011761"/>
    </source>
</evidence>
<sequence length="199" mass="21958">MPLAMHNTPVGRRYATQRTKANSVLAVPSNAASAYTIVSPINDAFHQLPSVHAESAQQAVHSKPGRGSFASLQSRRGGADSRYRGGRTGIFIPPSAEEIERYANRPLPPTPKSSASSFEVKEYTVPVVVAEWRNKPLPPSPDSVSSVERQAAKTTTKRHMETPFGATVVDDSRDGTGLRRCWPGRQAKRMLNWLRRRRI</sequence>
<feature type="region of interest" description="Disordered" evidence="1">
    <location>
        <begin position="153"/>
        <end position="176"/>
    </location>
</feature>
<reference evidence="2 3" key="1">
    <citation type="journal article" date="2012" name="PLoS Pathog.">
        <title>Diverse lifestyles and strategies of plant pathogenesis encoded in the genomes of eighteen Dothideomycetes fungi.</title>
        <authorList>
            <person name="Ohm R.A."/>
            <person name="Feau N."/>
            <person name="Henrissat B."/>
            <person name="Schoch C.L."/>
            <person name="Horwitz B.A."/>
            <person name="Barry K.W."/>
            <person name="Condon B.J."/>
            <person name="Copeland A.C."/>
            <person name="Dhillon B."/>
            <person name="Glaser F."/>
            <person name="Hesse C.N."/>
            <person name="Kosti I."/>
            <person name="LaButti K."/>
            <person name="Lindquist E.A."/>
            <person name="Lucas S."/>
            <person name="Salamov A.A."/>
            <person name="Bradshaw R.E."/>
            <person name="Ciuffetti L."/>
            <person name="Hamelin R.C."/>
            <person name="Kema G.H.J."/>
            <person name="Lawrence C."/>
            <person name="Scott J.A."/>
            <person name="Spatafora J.W."/>
            <person name="Turgeon B.G."/>
            <person name="de Wit P.J.G.M."/>
            <person name="Zhong S."/>
            <person name="Goodwin S.B."/>
            <person name="Grigoriev I.V."/>
        </authorList>
    </citation>
    <scope>NUCLEOTIDE SEQUENCE [LARGE SCALE GENOMIC DNA]</scope>
    <source>
        <strain evidence="2 3">UAMH 10762</strain>
    </source>
</reference>
<evidence type="ECO:0000256" key="1">
    <source>
        <dbReference type="SAM" id="MobiDB-lite"/>
    </source>
</evidence>
<feature type="region of interest" description="Disordered" evidence="1">
    <location>
        <begin position="55"/>
        <end position="90"/>
    </location>
</feature>
<name>M2N136_BAUPA</name>
<keyword evidence="3" id="KW-1185">Reference proteome</keyword>
<dbReference type="EMBL" id="KB445561">
    <property type="protein sequence ID" value="EMC92634.1"/>
    <property type="molecule type" value="Genomic_DNA"/>
</dbReference>
<organism evidence="2 3">
    <name type="scientific">Baudoinia panamericana (strain UAMH 10762)</name>
    <name type="common">Angels' share fungus</name>
    <name type="synonym">Baudoinia compniacensis (strain UAMH 10762)</name>
    <dbReference type="NCBI Taxonomy" id="717646"/>
    <lineage>
        <taxon>Eukaryota</taxon>
        <taxon>Fungi</taxon>
        <taxon>Dikarya</taxon>
        <taxon>Ascomycota</taxon>
        <taxon>Pezizomycotina</taxon>
        <taxon>Dothideomycetes</taxon>
        <taxon>Dothideomycetidae</taxon>
        <taxon>Mycosphaerellales</taxon>
        <taxon>Teratosphaeriaceae</taxon>
        <taxon>Baudoinia</taxon>
    </lineage>
</organism>
<dbReference type="AlphaFoldDB" id="M2N136"/>
<dbReference type="GeneID" id="19109103"/>
<dbReference type="HOGENOM" id="CLU_1371957_0_0_1"/>
<dbReference type="Proteomes" id="UP000011761">
    <property type="component" value="Unassembled WGS sequence"/>
</dbReference>
<accession>M2N136</accession>
<gene>
    <name evidence="2" type="ORF">BAUCODRAFT_151055</name>
</gene>
<dbReference type="RefSeq" id="XP_007680031.1">
    <property type="nucleotide sequence ID" value="XM_007681841.1"/>
</dbReference>
<evidence type="ECO:0000313" key="2">
    <source>
        <dbReference type="EMBL" id="EMC92634.1"/>
    </source>
</evidence>
<protein>
    <submittedName>
        <fullName evidence="2">Uncharacterized protein</fullName>
    </submittedName>
</protein>
<proteinExistence type="predicted"/>